<protein>
    <submittedName>
        <fullName evidence="3">Uncharacterized protein</fullName>
    </submittedName>
</protein>
<dbReference type="EMBL" id="JACBZA010000001">
    <property type="protein sequence ID" value="NYH86979.1"/>
    <property type="molecule type" value="Genomic_DNA"/>
</dbReference>
<dbReference type="InterPro" id="IPR058347">
    <property type="entry name" value="DUF8034"/>
</dbReference>
<evidence type="ECO:0000256" key="1">
    <source>
        <dbReference type="SAM" id="MobiDB-lite"/>
    </source>
</evidence>
<organism evidence="3 4">
    <name type="scientific">Actinopolymorpha cephalotaxi</name>
    <dbReference type="NCBI Taxonomy" id="504797"/>
    <lineage>
        <taxon>Bacteria</taxon>
        <taxon>Bacillati</taxon>
        <taxon>Actinomycetota</taxon>
        <taxon>Actinomycetes</taxon>
        <taxon>Propionibacteriales</taxon>
        <taxon>Actinopolymorphaceae</taxon>
        <taxon>Actinopolymorpha</taxon>
    </lineage>
</organism>
<reference evidence="3 4" key="1">
    <citation type="submission" date="2016-10" db="EMBL/GenBank/DDBJ databases">
        <authorList>
            <person name="de Groot N.N."/>
        </authorList>
    </citation>
    <scope>NUCLEOTIDE SEQUENCE [LARGE SCALE GENOMIC DNA]</scope>
    <source>
        <strain evidence="3 4">CPCC 202808</strain>
    </source>
</reference>
<name>A0A1I2YGS6_9ACTN</name>
<evidence type="ECO:0000313" key="3">
    <source>
        <dbReference type="EMBL" id="SFH24820.1"/>
    </source>
</evidence>
<reference evidence="2 5" key="2">
    <citation type="submission" date="2020-07" db="EMBL/GenBank/DDBJ databases">
        <title>Sequencing the genomes of 1000 actinobacteria strains.</title>
        <authorList>
            <person name="Klenk H.-P."/>
        </authorList>
    </citation>
    <scope>NUCLEOTIDE SEQUENCE [LARGE SCALE GENOMIC DNA]</scope>
    <source>
        <strain evidence="2 5">DSM 45117</strain>
    </source>
</reference>
<evidence type="ECO:0000313" key="4">
    <source>
        <dbReference type="Proteomes" id="UP000199052"/>
    </source>
</evidence>
<dbReference type="Pfam" id="PF26099">
    <property type="entry name" value="DUF8034"/>
    <property type="match status" value="2"/>
</dbReference>
<sequence length="666" mass="74359">MPSDQSVPTERTDDATDGTDATAVAIPVIGSHEVADPPEWALLQRDLLAASEQAALEFVDRYARPDGTLPWRESWPGMDGSDDPYEGFQGLPMLYLLGGRSELLALARRQWDAITWQWTEYGQIHREFDAYYDWMHHGEANNLLYLLALADPTSVKERRRAVRFAGFYTGEDPEAANYDPVRRLIRSPLTGSRGPRFTVTAEDWSTHREVLDNYPPPFEDLPGVTGPTCPWTDDATYAHILERMNARMTRGDVPLNLTATSLLTHAYLFTGDVRYRDWVLDYRAAWRERAERNGGLLPDNVGPDDVIGQFMDGAWWGGYYGWRWPHGAHQILEAVAIACTNGVLLGGTLSQLDLIRSQLDALWDLGQDTVDGRIVPHRHVDSGWTDYRRPDARVPVTCWSLSHAAEDLERVLRLPGSAEWGTPTDRIAKANGAANSEHWFAYVRGANPDYPGQILATNQRQLRDRLDRIRSDDGDPAEWDVHHWQDMSPVFAEGLVQTMLGAPLHVYHGGLQFATVRYFDHLARRPGLPPDVAALVEHVDASSATVHLVNCGVDEGREVVVQAGGFGEHHFESVTVLGSREDPDGNAGYDPGDNPGQVAVDSRWLRVSLGPGGRIRLRVSLGPGGRIRLRLSMRRFANDPSYDTPWVARSDQPALIRSRDLSEFGG</sequence>
<evidence type="ECO:0000313" key="5">
    <source>
        <dbReference type="Proteomes" id="UP000533017"/>
    </source>
</evidence>
<dbReference type="Proteomes" id="UP000199052">
    <property type="component" value="Unassembled WGS sequence"/>
</dbReference>
<gene>
    <name evidence="2" type="ORF">FHR37_005830</name>
    <name evidence="3" type="ORF">SAMN05421678_11486</name>
</gene>
<dbReference type="OrthoDB" id="7936138at2"/>
<evidence type="ECO:0000313" key="2">
    <source>
        <dbReference type="EMBL" id="NYH86979.1"/>
    </source>
</evidence>
<feature type="region of interest" description="Disordered" evidence="1">
    <location>
        <begin position="1"/>
        <end position="20"/>
    </location>
</feature>
<keyword evidence="5" id="KW-1185">Reference proteome</keyword>
<proteinExistence type="predicted"/>
<dbReference type="EMBL" id="FOOI01000014">
    <property type="protein sequence ID" value="SFH24820.1"/>
    <property type="molecule type" value="Genomic_DNA"/>
</dbReference>
<accession>A0A1I2YGS6</accession>
<dbReference type="AlphaFoldDB" id="A0A1I2YGS6"/>
<dbReference type="STRING" id="504797.SAMN05421678_11486"/>
<dbReference type="Proteomes" id="UP000533017">
    <property type="component" value="Unassembled WGS sequence"/>
</dbReference>
<dbReference type="RefSeq" id="WP_139239103.1">
    <property type="nucleotide sequence ID" value="NZ_FOOI01000014.1"/>
</dbReference>